<dbReference type="Proteomes" id="UP000298460">
    <property type="component" value="Unassembled WGS sequence"/>
</dbReference>
<dbReference type="Pfam" id="PF17910">
    <property type="entry name" value="FeoB_Cyto"/>
    <property type="match status" value="1"/>
</dbReference>
<keyword evidence="3" id="KW-1185">Reference proteome</keyword>
<proteinExistence type="predicted"/>
<dbReference type="Gene3D" id="3.40.50.300">
    <property type="entry name" value="P-loop containing nucleotide triphosphate hydrolases"/>
    <property type="match status" value="1"/>
</dbReference>
<dbReference type="InterPro" id="IPR041069">
    <property type="entry name" value="FeoB_Cyto"/>
</dbReference>
<dbReference type="InterPro" id="IPR050860">
    <property type="entry name" value="FeoB_GTPase"/>
</dbReference>
<evidence type="ECO:0000313" key="3">
    <source>
        <dbReference type="Proteomes" id="UP000298460"/>
    </source>
</evidence>
<evidence type="ECO:0000313" key="2">
    <source>
        <dbReference type="EMBL" id="TGE37267.1"/>
    </source>
</evidence>
<dbReference type="CDD" id="cd01879">
    <property type="entry name" value="FeoB"/>
    <property type="match status" value="1"/>
</dbReference>
<dbReference type="EMBL" id="SPQQ01000005">
    <property type="protein sequence ID" value="TGE37267.1"/>
    <property type="molecule type" value="Genomic_DNA"/>
</dbReference>
<dbReference type="GO" id="GO:0005525">
    <property type="term" value="F:GTP binding"/>
    <property type="evidence" value="ECO:0007669"/>
    <property type="project" value="InterPro"/>
</dbReference>
<evidence type="ECO:0000259" key="1">
    <source>
        <dbReference type="PROSITE" id="PS51711"/>
    </source>
</evidence>
<dbReference type="FunFam" id="3.40.50.300:FF:000969">
    <property type="entry name" value="Ferrous iron transporter B"/>
    <property type="match status" value="1"/>
</dbReference>
<organism evidence="2 3">
    <name type="scientific">Desulfosporosinus fructosivorans</name>
    <dbReference type="NCBI Taxonomy" id="2018669"/>
    <lineage>
        <taxon>Bacteria</taxon>
        <taxon>Bacillati</taxon>
        <taxon>Bacillota</taxon>
        <taxon>Clostridia</taxon>
        <taxon>Eubacteriales</taxon>
        <taxon>Desulfitobacteriaceae</taxon>
        <taxon>Desulfosporosinus</taxon>
    </lineage>
</organism>
<reference evidence="2 3" key="1">
    <citation type="submission" date="2019-03" db="EMBL/GenBank/DDBJ databases">
        <title>Draft Genome Sequence of Desulfosporosinus fructosivorans Strain 63.6F, Isolated from Marine Sediment in the Baltic Sea.</title>
        <authorList>
            <person name="Hausmann B."/>
            <person name="Vandieken V."/>
            <person name="Pjevac P."/>
            <person name="Schreck K."/>
            <person name="Herbold C.W."/>
            <person name="Loy A."/>
        </authorList>
    </citation>
    <scope>NUCLEOTIDE SEQUENCE [LARGE SCALE GENOMIC DNA]</scope>
    <source>
        <strain evidence="2 3">63.6F</strain>
    </source>
</reference>
<comment type="caution">
    <text evidence="2">The sequence shown here is derived from an EMBL/GenBank/DDBJ whole genome shotgun (WGS) entry which is preliminary data.</text>
</comment>
<dbReference type="GO" id="GO:0015093">
    <property type="term" value="F:ferrous iron transmembrane transporter activity"/>
    <property type="evidence" value="ECO:0007669"/>
    <property type="project" value="TreeGrafter"/>
</dbReference>
<dbReference type="Pfam" id="PF02421">
    <property type="entry name" value="FeoB_N"/>
    <property type="match status" value="1"/>
</dbReference>
<dbReference type="Gene3D" id="1.10.287.1770">
    <property type="match status" value="1"/>
</dbReference>
<gene>
    <name evidence="2" type="ORF">E4K67_15545</name>
</gene>
<feature type="domain" description="FeoB-type G" evidence="1">
    <location>
        <begin position="31"/>
        <end position="193"/>
    </location>
</feature>
<dbReference type="RefSeq" id="WP_135548275.1">
    <property type="nucleotide sequence ID" value="NZ_SPQQ01000005.1"/>
</dbReference>
<name>A0A4Z0R5I7_9FIRM</name>
<dbReference type="PROSITE" id="PS51711">
    <property type="entry name" value="G_FEOB"/>
    <property type="match status" value="1"/>
</dbReference>
<protein>
    <submittedName>
        <fullName evidence="2">Iron transporter FeoB</fullName>
    </submittedName>
</protein>
<dbReference type="SUPFAM" id="SSF52540">
    <property type="entry name" value="P-loop containing nucleoside triphosphate hydrolases"/>
    <property type="match status" value="1"/>
</dbReference>
<dbReference type="PANTHER" id="PTHR43185:SF1">
    <property type="entry name" value="FE(2+) TRANSPORTER FEOB"/>
    <property type="match status" value="1"/>
</dbReference>
<sequence>MKLKLGDHSNALNDHSRVMREQFGIRTTGEQYVIALAGNPNVGKSTVFNALTGLHQHTGNWPGKTVDNAQGNYSYRNKSFLLIDLPGTYSLLAHSVEEEIARNFICFGQPDATIVVIDATSLERNLNLALQVMEISSKVIICVNLIDEARKKKLSINFGELEKELGVPIVPTAARNGEGLSDLQKAVYSMVVEKKKTWPKQIPYSEEVEQAISALLPKVEALSLASIVNPKWLALRLLDSDVSFIETISRYAATQPQRTVASQRQGG</sequence>
<dbReference type="PANTHER" id="PTHR43185">
    <property type="entry name" value="FERROUS IRON TRANSPORT PROTEIN B"/>
    <property type="match status" value="1"/>
</dbReference>
<dbReference type="InterPro" id="IPR030389">
    <property type="entry name" value="G_FEOB_dom"/>
</dbReference>
<dbReference type="GO" id="GO:0005886">
    <property type="term" value="C:plasma membrane"/>
    <property type="evidence" value="ECO:0007669"/>
    <property type="project" value="TreeGrafter"/>
</dbReference>
<dbReference type="OrthoDB" id="9809127at2"/>
<dbReference type="InterPro" id="IPR027417">
    <property type="entry name" value="P-loop_NTPase"/>
</dbReference>
<accession>A0A4Z0R5I7</accession>
<dbReference type="AlphaFoldDB" id="A0A4Z0R5I7"/>